<name>A0A1V3I9I0_9PAST</name>
<dbReference type="AlphaFoldDB" id="A0A1V3I9I0"/>
<evidence type="ECO:0000313" key="2">
    <source>
        <dbReference type="EMBL" id="OOF36487.1"/>
    </source>
</evidence>
<dbReference type="OrthoDB" id="932345at2"/>
<dbReference type="STRING" id="1908258.BKK48_05755"/>
<protein>
    <recommendedName>
        <fullName evidence="1">Methyltransferase type 11 domain-containing protein</fullName>
    </recommendedName>
</protein>
<gene>
    <name evidence="2" type="ORF">BKK48_05755</name>
</gene>
<dbReference type="Proteomes" id="UP000189437">
    <property type="component" value="Unassembled WGS sequence"/>
</dbReference>
<accession>A0A1V3I9I0</accession>
<dbReference type="RefSeq" id="WP_077427198.1">
    <property type="nucleotide sequence ID" value="NZ_MLHH01000011.1"/>
</dbReference>
<feature type="domain" description="Methyltransferase type 11" evidence="1">
    <location>
        <begin position="55"/>
        <end position="106"/>
    </location>
</feature>
<dbReference type="Pfam" id="PF08241">
    <property type="entry name" value="Methyltransf_11"/>
    <property type="match status" value="1"/>
</dbReference>
<dbReference type="InterPro" id="IPR029063">
    <property type="entry name" value="SAM-dependent_MTases_sf"/>
</dbReference>
<dbReference type="CDD" id="cd02440">
    <property type="entry name" value="AdoMet_MTases"/>
    <property type="match status" value="1"/>
</dbReference>
<evidence type="ECO:0000259" key="1">
    <source>
        <dbReference type="Pfam" id="PF08241"/>
    </source>
</evidence>
<comment type="caution">
    <text evidence="2">The sequence shown here is derived from an EMBL/GenBank/DDBJ whole genome shotgun (WGS) entry which is preliminary data.</text>
</comment>
<proteinExistence type="predicted"/>
<keyword evidence="3" id="KW-1185">Reference proteome</keyword>
<organism evidence="2 3">
    <name type="scientific">Rodentibacter heidelbergensis</name>
    <dbReference type="NCBI Taxonomy" id="1908258"/>
    <lineage>
        <taxon>Bacteria</taxon>
        <taxon>Pseudomonadati</taxon>
        <taxon>Pseudomonadota</taxon>
        <taxon>Gammaproteobacteria</taxon>
        <taxon>Pasteurellales</taxon>
        <taxon>Pasteurellaceae</taxon>
        <taxon>Rodentibacter</taxon>
    </lineage>
</organism>
<evidence type="ECO:0000313" key="3">
    <source>
        <dbReference type="Proteomes" id="UP000189437"/>
    </source>
</evidence>
<dbReference type="SUPFAM" id="SSF53335">
    <property type="entry name" value="S-adenosyl-L-methionine-dependent methyltransferases"/>
    <property type="match status" value="1"/>
</dbReference>
<reference evidence="2 3" key="1">
    <citation type="submission" date="2016-10" db="EMBL/GenBank/DDBJ databases">
        <title>Rodentibacter gen. nov. and new species.</title>
        <authorList>
            <person name="Christensen H."/>
        </authorList>
    </citation>
    <scope>NUCLEOTIDE SEQUENCE [LARGE SCALE GENOMIC DNA]</scope>
    <source>
        <strain evidence="2 3">Ac69</strain>
    </source>
</reference>
<sequence length="195" mass="22424">MVDETKKSILQRRFKDYHYLHRYFVGDGIDIGGGKDSLAQFLGYIPFMRSVRTWDIQDGDGQYLASIPDNSYDFVYSSHCLEHLHDPYVGLENWLRVLKSGGYLVVTIPDEDLYEGGIWPSIKNLDHKSSFTIYKHKSTMPKSVNVLDLLIAFADKASIERVMQIRDFYIEGLAPEIDQTLGNAECAIEFVLRKF</sequence>
<dbReference type="GO" id="GO:0008757">
    <property type="term" value="F:S-adenosylmethionine-dependent methyltransferase activity"/>
    <property type="evidence" value="ECO:0007669"/>
    <property type="project" value="InterPro"/>
</dbReference>
<dbReference type="Gene3D" id="3.40.50.150">
    <property type="entry name" value="Vaccinia Virus protein VP39"/>
    <property type="match status" value="1"/>
</dbReference>
<dbReference type="EMBL" id="MLHH01000011">
    <property type="protein sequence ID" value="OOF36487.1"/>
    <property type="molecule type" value="Genomic_DNA"/>
</dbReference>
<dbReference type="InterPro" id="IPR013216">
    <property type="entry name" value="Methyltransf_11"/>
</dbReference>